<dbReference type="RefSeq" id="WP_168911111.1">
    <property type="nucleotide sequence ID" value="NZ_JABACI010000001.1"/>
</dbReference>
<dbReference type="Proteomes" id="UP001429745">
    <property type="component" value="Unassembled WGS sequence"/>
</dbReference>
<name>A0ABX1K918_9MICO</name>
<accession>A0ABX1K918</accession>
<reference evidence="1 2" key="1">
    <citation type="submission" date="2020-04" db="EMBL/GenBank/DDBJ databases">
        <title>CFH 90308 Microbacterium sp.</title>
        <authorList>
            <person name="Nie G."/>
            <person name="Ming H."/>
            <person name="Xia T."/>
        </authorList>
    </citation>
    <scope>NUCLEOTIDE SEQUENCE [LARGE SCALE GENOMIC DNA]</scope>
    <source>
        <strain evidence="1 2">CFH 90308</strain>
    </source>
</reference>
<organism evidence="1 2">
    <name type="scientific">Microbacterium salsuginis</name>
    <dbReference type="NCBI Taxonomy" id="2722803"/>
    <lineage>
        <taxon>Bacteria</taxon>
        <taxon>Bacillati</taxon>
        <taxon>Actinomycetota</taxon>
        <taxon>Actinomycetes</taxon>
        <taxon>Micrococcales</taxon>
        <taxon>Microbacteriaceae</taxon>
        <taxon>Microbacterium</taxon>
    </lineage>
</organism>
<proteinExistence type="predicted"/>
<sequence length="120" mass="12574">MSTSITRVTERTIVAVDLEDDGSIEIRTGGSSGYRETLTAEQARQLAAGLLELADESEKYFAETAAAAIAVTVHAAPIGTADVTACCGVLPWHLPSIDRITSTDSEVTCTWAATARAECA</sequence>
<dbReference type="EMBL" id="JABACI010000001">
    <property type="protein sequence ID" value="NLP82620.1"/>
    <property type="molecule type" value="Genomic_DNA"/>
</dbReference>
<protein>
    <submittedName>
        <fullName evidence="1">Uncharacterized protein</fullName>
    </submittedName>
</protein>
<evidence type="ECO:0000313" key="2">
    <source>
        <dbReference type="Proteomes" id="UP001429745"/>
    </source>
</evidence>
<comment type="caution">
    <text evidence="1">The sequence shown here is derived from an EMBL/GenBank/DDBJ whole genome shotgun (WGS) entry which is preliminary data.</text>
</comment>
<keyword evidence="2" id="KW-1185">Reference proteome</keyword>
<gene>
    <name evidence="1" type="ORF">HF576_02040</name>
</gene>
<evidence type="ECO:0000313" key="1">
    <source>
        <dbReference type="EMBL" id="NLP82620.1"/>
    </source>
</evidence>